<dbReference type="AlphaFoldDB" id="A0A5J6ME62"/>
<accession>A0A5J6ME62</accession>
<dbReference type="PROSITE" id="PS51257">
    <property type="entry name" value="PROKAR_LIPOPROTEIN"/>
    <property type="match status" value="1"/>
</dbReference>
<sequence>MSRKFGRPAFLLSLSVVVAWGCLALAGCARTAPHTAPLADSSTVMSVDVGGETIHLAPVEGWCVLPKKDARELIEAAGPEVEIHAIFAGCAELKAGVAKKDLQRFGVVGTPKDLLTLDIGDDRAAFVAEAARQLGDFDLTDVFREAQDQALSEMDEEMAALKKEGLTLHVEDPANLGEVAQDSAAVYYGVLQRVWVTGRGLSVERSIVTLFGVTEIGRRTLLLCIQSQFEDGAPSHDRASVETVLSQARAQIARLIELNPDRGMAI</sequence>
<evidence type="ECO:0000313" key="2">
    <source>
        <dbReference type="EMBL" id="QEX15728.1"/>
    </source>
</evidence>
<name>A0A5J6ME62_9PROT</name>
<evidence type="ECO:0008006" key="4">
    <source>
        <dbReference type="Google" id="ProtNLM"/>
    </source>
</evidence>
<dbReference type="EMBL" id="CP042906">
    <property type="protein sequence ID" value="QEX15728.1"/>
    <property type="molecule type" value="Genomic_DNA"/>
</dbReference>
<proteinExistence type="predicted"/>
<keyword evidence="1" id="KW-0732">Signal</keyword>
<feature type="chain" id="PRO_5023806879" description="Lipoprotein" evidence="1">
    <location>
        <begin position="27"/>
        <end position="266"/>
    </location>
</feature>
<reference evidence="2 3" key="1">
    <citation type="submission" date="2019-08" db="EMBL/GenBank/DDBJ databases">
        <title>Hyperibacter terrae gen. nov., sp. nov. and Hyperibacter viscosus sp. nov., two new members in the family Rhodospirillaceae isolated from the rhizosphere of Hypericum perforatum.</title>
        <authorList>
            <person name="Noviana Z."/>
        </authorList>
    </citation>
    <scope>NUCLEOTIDE SEQUENCE [LARGE SCALE GENOMIC DNA]</scope>
    <source>
        <strain evidence="2 3">R5913</strain>
    </source>
</reference>
<feature type="signal peptide" evidence="1">
    <location>
        <begin position="1"/>
        <end position="26"/>
    </location>
</feature>
<dbReference type="Proteomes" id="UP000326202">
    <property type="component" value="Chromosome"/>
</dbReference>
<dbReference type="OrthoDB" id="9846624at2"/>
<keyword evidence="3" id="KW-1185">Reference proteome</keyword>
<evidence type="ECO:0000313" key="3">
    <source>
        <dbReference type="Proteomes" id="UP000326202"/>
    </source>
</evidence>
<organism evidence="2 3">
    <name type="scientific">Hypericibacter terrae</name>
    <dbReference type="NCBI Taxonomy" id="2602015"/>
    <lineage>
        <taxon>Bacteria</taxon>
        <taxon>Pseudomonadati</taxon>
        <taxon>Pseudomonadota</taxon>
        <taxon>Alphaproteobacteria</taxon>
        <taxon>Rhodospirillales</taxon>
        <taxon>Dongiaceae</taxon>
        <taxon>Hypericibacter</taxon>
    </lineage>
</organism>
<dbReference type="KEGG" id="htq:FRZ44_10150"/>
<protein>
    <recommendedName>
        <fullName evidence="4">Lipoprotein</fullName>
    </recommendedName>
</protein>
<dbReference type="RefSeq" id="WP_151176155.1">
    <property type="nucleotide sequence ID" value="NZ_CP042906.1"/>
</dbReference>
<evidence type="ECO:0000256" key="1">
    <source>
        <dbReference type="SAM" id="SignalP"/>
    </source>
</evidence>
<gene>
    <name evidence="2" type="ORF">FRZ44_10150</name>
</gene>